<proteinExistence type="predicted"/>
<dbReference type="AlphaFoldDB" id="A0A2K8PQR7"/>
<accession>A0A2K8PQR7</accession>
<dbReference type="KEGG" id="slx:SLAV_36685"/>
<keyword evidence="2" id="KW-1185">Reference proteome</keyword>
<sequence length="138" mass="14532">MDAPTRGAWLRAGISRDGGPLEETEHVVWLQSGTLYADSRGFAGSTSYDGEQVTFHHDVGSPGHDIGTLRSEGTRMVETGTNLDGSTFLEVWTPLPGSDGPAGSWTAAGTQTVRVGRHVVHVDAAAHGTHFTLPADPP</sequence>
<dbReference type="RefSeq" id="WP_051841324.1">
    <property type="nucleotide sequence ID" value="NZ_CP024985.1"/>
</dbReference>
<reference evidence="1 2" key="1">
    <citation type="submission" date="2017-11" db="EMBL/GenBank/DDBJ databases">
        <title>Complete genome sequence of Streptomyces lavendulae subsp. lavendulae CCM 3239 (formerly 'Streptomyces aureofaciens CCM 3239'), the producer of the angucycline-type antibiotic auricin.</title>
        <authorList>
            <person name="Busche T."/>
            <person name="Novakova R."/>
            <person name="Al'Dilaimi A."/>
            <person name="Homerova D."/>
            <person name="Feckova L."/>
            <person name="Rezuchova B."/>
            <person name="Mingyar E."/>
            <person name="Csolleiova D."/>
            <person name="Bekeova C."/>
            <person name="Winkler A."/>
            <person name="Sevcikova B."/>
            <person name="Kalinowski J."/>
            <person name="Kormanec J."/>
            <person name="Ruckert C."/>
        </authorList>
    </citation>
    <scope>NUCLEOTIDE SEQUENCE [LARGE SCALE GENOMIC DNA]</scope>
    <source>
        <strain evidence="1 2">CCM 3239</strain>
    </source>
</reference>
<evidence type="ECO:0000313" key="1">
    <source>
        <dbReference type="EMBL" id="ATZ29102.1"/>
    </source>
</evidence>
<name>A0A2K8PQR7_STRLA</name>
<evidence type="ECO:0000313" key="2">
    <source>
        <dbReference type="Proteomes" id="UP000231791"/>
    </source>
</evidence>
<dbReference type="Proteomes" id="UP000231791">
    <property type="component" value="Chromosome"/>
</dbReference>
<dbReference type="GeneID" id="49388299"/>
<dbReference type="OrthoDB" id="4248369at2"/>
<dbReference type="EMBL" id="CP024985">
    <property type="protein sequence ID" value="ATZ29102.1"/>
    <property type="molecule type" value="Genomic_DNA"/>
</dbReference>
<protein>
    <submittedName>
        <fullName evidence="1">Uncharacterized protein</fullName>
    </submittedName>
</protein>
<organism evidence="1 2">
    <name type="scientific">Streptomyces lavendulae subsp. lavendulae</name>
    <dbReference type="NCBI Taxonomy" id="58340"/>
    <lineage>
        <taxon>Bacteria</taxon>
        <taxon>Bacillati</taxon>
        <taxon>Actinomycetota</taxon>
        <taxon>Actinomycetes</taxon>
        <taxon>Kitasatosporales</taxon>
        <taxon>Streptomycetaceae</taxon>
        <taxon>Streptomyces</taxon>
    </lineage>
</organism>
<gene>
    <name evidence="1" type="ORF">SLAV_36685</name>
</gene>